<evidence type="ECO:0000259" key="1">
    <source>
        <dbReference type="Pfam" id="PF18962"/>
    </source>
</evidence>
<feature type="domain" description="Secretion system C-terminal sorting" evidence="1">
    <location>
        <begin position="141"/>
        <end position="216"/>
    </location>
</feature>
<accession>A0A257LTX7</accession>
<dbReference type="Proteomes" id="UP000216312">
    <property type="component" value="Unassembled WGS sequence"/>
</dbReference>
<proteinExistence type="predicted"/>
<dbReference type="Pfam" id="PF18962">
    <property type="entry name" value="Por_Secre_tail"/>
    <property type="match status" value="1"/>
</dbReference>
<dbReference type="NCBIfam" id="TIGR04183">
    <property type="entry name" value="Por_Secre_tail"/>
    <property type="match status" value="1"/>
</dbReference>
<evidence type="ECO:0000313" key="2">
    <source>
        <dbReference type="EMBL" id="OYV02872.1"/>
    </source>
</evidence>
<reference evidence="3" key="1">
    <citation type="submission" date="2017-07" db="EMBL/GenBank/DDBJ databases">
        <title>Novel pathways for hydrocarbon cycling and metabolic interdependencies in hydrothermal sediment communities.</title>
        <authorList>
            <person name="Dombrowski N."/>
            <person name="Seitz K."/>
            <person name="Teske A."/>
            <person name="Baker B."/>
        </authorList>
    </citation>
    <scope>NUCLEOTIDE SEQUENCE [LARGE SCALE GENOMIC DNA]</scope>
</reference>
<dbReference type="InterPro" id="IPR026444">
    <property type="entry name" value="Secre_tail"/>
</dbReference>
<name>A0A257LTX7_UNCW3</name>
<evidence type="ECO:0000313" key="3">
    <source>
        <dbReference type="Proteomes" id="UP000216312"/>
    </source>
</evidence>
<dbReference type="AlphaFoldDB" id="A0A257LTX7"/>
<comment type="caution">
    <text evidence="2">The sequence shown here is derived from an EMBL/GenBank/DDBJ whole genome shotgun (WGS) entry which is preliminary data.</text>
</comment>
<sequence length="220" mass="24668">MIWVVVAIYFGGWGDGNAMGRSLNLYELSAVIAMGWTKYVGGEGVGNFMCRMCDLYRVDGTLYLTVNKYSGGEGDGMMYEYNPNLYDMGGELAVAYVKYFGGKGKGETDTVSIICYKVGEITTGDEERHMATREPLICEGIYPNPTMGVVNLKITVGEMLKDKLSIDIYDVLGRRIKHREITGLMPGRYEVRMMVNHTGVYFIVLKYGGMRKIYKLVKID</sequence>
<dbReference type="EMBL" id="NMUJ01000044">
    <property type="protein sequence ID" value="OYV02872.1"/>
    <property type="molecule type" value="Genomic_DNA"/>
</dbReference>
<organism evidence="2 3">
    <name type="scientific">candidate division WOR-3 bacterium 4484_18</name>
    <dbReference type="NCBI Taxonomy" id="2020626"/>
    <lineage>
        <taxon>Bacteria</taxon>
        <taxon>Bacteria division WOR-3</taxon>
    </lineage>
</organism>
<protein>
    <recommendedName>
        <fullName evidence="1">Secretion system C-terminal sorting domain-containing protein</fullName>
    </recommendedName>
</protein>
<gene>
    <name evidence="2" type="ORF">CGW93_03465</name>
</gene>